<name>A0A1G8IM78_9RHOB</name>
<dbReference type="Proteomes" id="UP000199382">
    <property type="component" value="Unassembled WGS sequence"/>
</dbReference>
<evidence type="ECO:0000313" key="2">
    <source>
        <dbReference type="Proteomes" id="UP000199382"/>
    </source>
</evidence>
<gene>
    <name evidence="1" type="ORF">SAMN04488026_100173</name>
</gene>
<dbReference type="EMBL" id="FNEK01000001">
    <property type="protein sequence ID" value="SDI19932.1"/>
    <property type="molecule type" value="Genomic_DNA"/>
</dbReference>
<sequence length="48" mass="5260">MPSDNRDDYIEQTELGADAWTELARAGLTQIGIHTVDIPVAQAFTART</sequence>
<dbReference type="STRING" id="571298.SAMN04488026_100173"/>
<reference evidence="1 2" key="1">
    <citation type="submission" date="2016-10" db="EMBL/GenBank/DDBJ databases">
        <authorList>
            <person name="de Groot N.N."/>
        </authorList>
    </citation>
    <scope>NUCLEOTIDE SEQUENCE [LARGE SCALE GENOMIC DNA]</scope>
    <source>
        <strain evidence="1 2">DSM 25294</strain>
    </source>
</reference>
<dbReference type="RefSeq" id="WP_170844403.1">
    <property type="nucleotide sequence ID" value="NZ_FNEK01000001.1"/>
</dbReference>
<dbReference type="AlphaFoldDB" id="A0A1G8IM78"/>
<accession>A0A1G8IM78</accession>
<organism evidence="1 2">
    <name type="scientific">Aliiruegeria lutimaris</name>
    <dbReference type="NCBI Taxonomy" id="571298"/>
    <lineage>
        <taxon>Bacteria</taxon>
        <taxon>Pseudomonadati</taxon>
        <taxon>Pseudomonadota</taxon>
        <taxon>Alphaproteobacteria</taxon>
        <taxon>Rhodobacterales</taxon>
        <taxon>Roseobacteraceae</taxon>
        <taxon>Aliiruegeria</taxon>
    </lineage>
</organism>
<keyword evidence="2" id="KW-1185">Reference proteome</keyword>
<protein>
    <submittedName>
        <fullName evidence="1">Uncharacterized protein</fullName>
    </submittedName>
</protein>
<proteinExistence type="predicted"/>
<evidence type="ECO:0000313" key="1">
    <source>
        <dbReference type="EMBL" id="SDI19932.1"/>
    </source>
</evidence>